<dbReference type="HOGENOM" id="CLU_2223710_0_0_1"/>
<dbReference type="KEGG" id="lbc:LACBIDRAFT_296716"/>
<dbReference type="RefSeq" id="XP_001880562.1">
    <property type="nucleotide sequence ID" value="XM_001880527.1"/>
</dbReference>
<dbReference type="EMBL" id="DS547100">
    <property type="protein sequence ID" value="EDR09016.1"/>
    <property type="molecule type" value="Genomic_DNA"/>
</dbReference>
<dbReference type="InParanoid" id="B0D850"/>
<evidence type="ECO:0000313" key="4">
    <source>
        <dbReference type="EMBL" id="EDR09249.1"/>
    </source>
</evidence>
<protein>
    <submittedName>
        <fullName evidence="4">Cysteine-rich small secreted protein</fullName>
    </submittedName>
</protein>
<dbReference type="EMBL" id="DS547100">
    <property type="protein sequence ID" value="EDR09249.1"/>
    <property type="molecule type" value="Genomic_DNA"/>
</dbReference>
<dbReference type="Proteomes" id="UP000001194">
    <property type="component" value="Unassembled WGS sequence"/>
</dbReference>
<evidence type="ECO:0000256" key="1">
    <source>
        <dbReference type="SAM" id="SignalP"/>
    </source>
</evidence>
<keyword evidence="1" id="KW-0732">Signal</keyword>
<evidence type="ECO:0000313" key="2">
    <source>
        <dbReference type="EMBL" id="EDR09016.1"/>
    </source>
</evidence>
<evidence type="ECO:0000313" key="3">
    <source>
        <dbReference type="EMBL" id="EDR09018.1"/>
    </source>
</evidence>
<dbReference type="KEGG" id="lbc:LACBIDRAFT_296711"/>
<keyword evidence="5" id="KW-1185">Reference proteome</keyword>
<dbReference type="RefSeq" id="XP_001880329.1">
    <property type="nucleotide sequence ID" value="XM_001880294.1"/>
</dbReference>
<dbReference type="RefSeq" id="XP_001880331.1">
    <property type="nucleotide sequence ID" value="XM_001880296.1"/>
</dbReference>
<sequence length="105" mass="11171">MKTLFLSFIALSVAVIVHATPTIPNGRVESLQAGGNSLDKRADQKCVQCDPDADRKPRCLKCPDTLFGGCLNTHGGGCGLYNSLPVEDIGCKRGSWACVVNCCNE</sequence>
<organism evidence="5">
    <name type="scientific">Laccaria bicolor (strain S238N-H82 / ATCC MYA-4686)</name>
    <name type="common">Bicoloured deceiver</name>
    <name type="synonym">Laccaria laccata var. bicolor</name>
    <dbReference type="NCBI Taxonomy" id="486041"/>
    <lineage>
        <taxon>Eukaryota</taxon>
        <taxon>Fungi</taxon>
        <taxon>Dikarya</taxon>
        <taxon>Basidiomycota</taxon>
        <taxon>Agaricomycotina</taxon>
        <taxon>Agaricomycetes</taxon>
        <taxon>Agaricomycetidae</taxon>
        <taxon>Agaricales</taxon>
        <taxon>Agaricineae</taxon>
        <taxon>Hydnangiaceae</taxon>
        <taxon>Laccaria</taxon>
    </lineage>
</organism>
<feature type="chain" id="PRO_5007637864" evidence="1">
    <location>
        <begin position="20"/>
        <end position="105"/>
    </location>
</feature>
<dbReference type="AlphaFoldDB" id="B0D850"/>
<dbReference type="KEGG" id="lbc:LACBIDRAFT_296720"/>
<feature type="signal peptide" evidence="1">
    <location>
        <begin position="1"/>
        <end position="19"/>
    </location>
</feature>
<dbReference type="GeneID" id="6075973"/>
<gene>
    <name evidence="4" type="ORF">LACBIDRAFT_296711</name>
    <name evidence="2" type="ORF">LACBIDRAFT_296716</name>
    <name evidence="3" type="ORF">LACBIDRAFT_296720</name>
</gene>
<proteinExistence type="predicted"/>
<name>B0D850_LACBS</name>
<accession>B0D850</accession>
<dbReference type="EMBL" id="DS547100">
    <property type="protein sequence ID" value="EDR09018.1"/>
    <property type="molecule type" value="Genomic_DNA"/>
</dbReference>
<dbReference type="GeneID" id="6075974"/>
<evidence type="ECO:0000313" key="5">
    <source>
        <dbReference type="Proteomes" id="UP000001194"/>
    </source>
</evidence>
<dbReference type="GeneID" id="6075976"/>
<reference evidence="4 5" key="1">
    <citation type="journal article" date="2008" name="Nature">
        <title>The genome of Laccaria bicolor provides insights into mycorrhizal symbiosis.</title>
        <authorList>
            <person name="Martin F."/>
            <person name="Aerts A."/>
            <person name="Ahren D."/>
            <person name="Brun A."/>
            <person name="Danchin E.G.J."/>
            <person name="Duchaussoy F."/>
            <person name="Gibon J."/>
            <person name="Kohler A."/>
            <person name="Lindquist E."/>
            <person name="Pereda V."/>
            <person name="Salamov A."/>
            <person name="Shapiro H.J."/>
            <person name="Wuyts J."/>
            <person name="Blaudez D."/>
            <person name="Buee M."/>
            <person name="Brokstein P."/>
            <person name="Canbaeck B."/>
            <person name="Cohen D."/>
            <person name="Courty P.E."/>
            <person name="Coutinho P.M."/>
            <person name="Delaruelle C."/>
            <person name="Detter J.C."/>
            <person name="Deveau A."/>
            <person name="DiFazio S."/>
            <person name="Duplessis S."/>
            <person name="Fraissinet-Tachet L."/>
            <person name="Lucic E."/>
            <person name="Frey-Klett P."/>
            <person name="Fourrey C."/>
            <person name="Feussner I."/>
            <person name="Gay G."/>
            <person name="Grimwood J."/>
            <person name="Hoegger P.J."/>
            <person name="Jain P."/>
            <person name="Kilaru S."/>
            <person name="Labbe J."/>
            <person name="Lin Y.C."/>
            <person name="Legue V."/>
            <person name="Le Tacon F."/>
            <person name="Marmeisse R."/>
            <person name="Melayah D."/>
            <person name="Montanini B."/>
            <person name="Muratet M."/>
            <person name="Nehls U."/>
            <person name="Niculita-Hirzel H."/>
            <person name="Oudot-Le Secq M.P."/>
            <person name="Peter M."/>
            <person name="Quesneville H."/>
            <person name="Rajashekar B."/>
            <person name="Reich M."/>
            <person name="Rouhier N."/>
            <person name="Schmutz J."/>
            <person name="Yin T."/>
            <person name="Chalot M."/>
            <person name="Henrissat B."/>
            <person name="Kuees U."/>
            <person name="Lucas S."/>
            <person name="Van de Peer Y."/>
            <person name="Podila G.K."/>
            <person name="Polle A."/>
            <person name="Pukkila P.J."/>
            <person name="Richardson P.M."/>
            <person name="Rouze P."/>
            <person name="Sanders I.R."/>
            <person name="Stajich J.E."/>
            <person name="Tunlid A."/>
            <person name="Tuskan G."/>
            <person name="Grigoriev I.V."/>
        </authorList>
    </citation>
    <scope>NUCLEOTIDE SEQUENCE [LARGE SCALE GENOMIC DNA]</scope>
    <source>
        <strain evidence="5">S238N-H82 / ATCC MYA-4686</strain>
    </source>
</reference>